<name>A0ABY7FT13_MYAAR</name>
<dbReference type="Gene3D" id="3.30.1330.30">
    <property type="match status" value="1"/>
</dbReference>
<comment type="similarity">
    <text evidence="1">Belongs to the GADD45 family.</text>
</comment>
<evidence type="ECO:0000256" key="1">
    <source>
        <dbReference type="ARBA" id="ARBA00007361"/>
    </source>
</evidence>
<dbReference type="PANTHER" id="PTHR10411:SF8">
    <property type="entry name" value="FI09246P"/>
    <property type="match status" value="1"/>
</dbReference>
<keyword evidence="4" id="KW-1185">Reference proteome</keyword>
<evidence type="ECO:0000313" key="3">
    <source>
        <dbReference type="EMBL" id="WAR24004.1"/>
    </source>
</evidence>
<accession>A0ABY7FT13</accession>
<sequence>MFIIGKNEIVHTLKMTLHDIEDKIALDIDKLGPGDIWPALRQAMMRAYTDARLTCGVVDCAKQLQTEPDHVFLCILPETADRITSVRIQHKLMEAYCRENGIPVIKLEIKTAISEMLKQVKVAAKNNHTHPRLERKTSNPRDFNCFLVTDPDVMSSDELRVQKFCDAIEKEAEIIVEIPS</sequence>
<dbReference type="InterPro" id="IPR029064">
    <property type="entry name" value="Ribosomal_eL30-like_sf"/>
</dbReference>
<organism evidence="3 4">
    <name type="scientific">Mya arenaria</name>
    <name type="common">Soft-shell clam</name>
    <dbReference type="NCBI Taxonomy" id="6604"/>
    <lineage>
        <taxon>Eukaryota</taxon>
        <taxon>Metazoa</taxon>
        <taxon>Spiralia</taxon>
        <taxon>Lophotrochozoa</taxon>
        <taxon>Mollusca</taxon>
        <taxon>Bivalvia</taxon>
        <taxon>Autobranchia</taxon>
        <taxon>Heteroconchia</taxon>
        <taxon>Euheterodonta</taxon>
        <taxon>Imparidentia</taxon>
        <taxon>Neoheterodontei</taxon>
        <taxon>Myida</taxon>
        <taxon>Myoidea</taxon>
        <taxon>Myidae</taxon>
        <taxon>Mya</taxon>
    </lineage>
</organism>
<dbReference type="InterPro" id="IPR024824">
    <property type="entry name" value="GADD45"/>
</dbReference>
<evidence type="ECO:0000259" key="2">
    <source>
        <dbReference type="Pfam" id="PF01248"/>
    </source>
</evidence>
<dbReference type="Proteomes" id="UP001164746">
    <property type="component" value="Chromosome 13"/>
</dbReference>
<proteinExistence type="inferred from homology"/>
<dbReference type="InterPro" id="IPR004038">
    <property type="entry name" value="Ribosomal_eL8/eL30/eS12/Gad45"/>
</dbReference>
<dbReference type="PANTHER" id="PTHR10411">
    <property type="entry name" value="GROWTH ARREST AND DNA DAMAGE-INDUCIBLE PROTEIN GADD45"/>
    <property type="match status" value="1"/>
</dbReference>
<dbReference type="Pfam" id="PF01248">
    <property type="entry name" value="Ribosomal_L7Ae"/>
    <property type="match status" value="1"/>
</dbReference>
<gene>
    <name evidence="3" type="ORF">MAR_037673</name>
</gene>
<protein>
    <submittedName>
        <fullName evidence="3">GA45A-like protein</fullName>
    </submittedName>
</protein>
<feature type="domain" description="Ribosomal protein eL8/eL30/eS12/Gadd45" evidence="2">
    <location>
        <begin position="41"/>
        <end position="119"/>
    </location>
</feature>
<dbReference type="EMBL" id="CP111024">
    <property type="protein sequence ID" value="WAR24004.1"/>
    <property type="molecule type" value="Genomic_DNA"/>
</dbReference>
<evidence type="ECO:0000313" key="4">
    <source>
        <dbReference type="Proteomes" id="UP001164746"/>
    </source>
</evidence>
<reference evidence="3" key="1">
    <citation type="submission" date="2022-11" db="EMBL/GenBank/DDBJ databases">
        <title>Centuries of genome instability and evolution in soft-shell clam transmissible cancer (bioRxiv).</title>
        <authorList>
            <person name="Hart S.F.M."/>
            <person name="Yonemitsu M.A."/>
            <person name="Giersch R.M."/>
            <person name="Beal B.F."/>
            <person name="Arriagada G."/>
            <person name="Davis B.W."/>
            <person name="Ostrander E.A."/>
            <person name="Goff S.P."/>
            <person name="Metzger M.J."/>
        </authorList>
    </citation>
    <scope>NUCLEOTIDE SEQUENCE</scope>
    <source>
        <strain evidence="3">MELC-2E11</strain>
        <tissue evidence="3">Siphon/mantle</tissue>
    </source>
</reference>